<comment type="catalytic activity">
    <reaction evidence="9">
        <text>3 propionate 3-nitronate + 3 O2 + H2O = 3 3-oxopropanoate + 2 nitrate + nitrite + H2O2 + 3 H(+)</text>
        <dbReference type="Rhea" id="RHEA:57332"/>
        <dbReference type="ChEBI" id="CHEBI:15377"/>
        <dbReference type="ChEBI" id="CHEBI:15378"/>
        <dbReference type="ChEBI" id="CHEBI:15379"/>
        <dbReference type="ChEBI" id="CHEBI:16240"/>
        <dbReference type="ChEBI" id="CHEBI:16301"/>
        <dbReference type="ChEBI" id="CHEBI:17632"/>
        <dbReference type="ChEBI" id="CHEBI:33190"/>
        <dbReference type="ChEBI" id="CHEBI:136067"/>
    </reaction>
</comment>
<protein>
    <recommendedName>
        <fullName evidence="8">Propionate 3-nitronate monooxygenase</fullName>
    </recommendedName>
</protein>
<dbReference type="InterPro" id="IPR004136">
    <property type="entry name" value="NMO"/>
</dbReference>
<dbReference type="PANTHER" id="PTHR42747:SF3">
    <property type="entry name" value="NITRONATE MONOOXYGENASE-RELATED"/>
    <property type="match status" value="1"/>
</dbReference>
<gene>
    <name evidence="10" type="ORF">ACFQO7_04165</name>
</gene>
<keyword evidence="5" id="KW-0288">FMN</keyword>
<keyword evidence="4" id="KW-0285">Flavoprotein</keyword>
<dbReference type="InterPro" id="IPR013785">
    <property type="entry name" value="Aldolase_TIM"/>
</dbReference>
<keyword evidence="6 10" id="KW-0560">Oxidoreductase</keyword>
<dbReference type="SUPFAM" id="SSF51412">
    <property type="entry name" value="Inosine monophosphate dehydrogenase (IMPDH)"/>
    <property type="match status" value="1"/>
</dbReference>
<dbReference type="Proteomes" id="UP001596392">
    <property type="component" value="Unassembled WGS sequence"/>
</dbReference>
<evidence type="ECO:0000256" key="4">
    <source>
        <dbReference type="ARBA" id="ARBA00022630"/>
    </source>
</evidence>
<evidence type="ECO:0000256" key="7">
    <source>
        <dbReference type="ARBA" id="ARBA00023033"/>
    </source>
</evidence>
<accession>A0ABW2GTE8</accession>
<dbReference type="PANTHER" id="PTHR42747">
    <property type="entry name" value="NITRONATE MONOOXYGENASE-RELATED"/>
    <property type="match status" value="1"/>
</dbReference>
<name>A0ABW2GTE8_9ACTN</name>
<sequence length="343" mass="34655">MSSAFIRTLGVDLPLIAAPMAGGAGTPALVVAAARAGGLGFLAAGYKTPQALDAEITAVGAAGVPFGVNLFVPNPVPIDPVALRRYADLLAAEADRHGVTLDPVPVEDDDRWHDKVDVLRARPVPVISLTFGIPSPADLAVLRATGALLVQTVTSLDEAKAAAEAGVDALAVQATAAGGHYGAFDPSAPVTGTALTDLVAAIRHAVDLPLIAAGGLSTPQDVAAAVRAGADAAAVGTVLLRSDEAGTSAVHRAALADPARTGTVVTRAFTGRPARALRNEFTDRYGELAPYGYPAVHHLTAGLRRAAAAAGDPERVHLWAGTGYRQASDGPAAAILTGLADRL</sequence>
<keyword evidence="3" id="KW-0216">Detoxification</keyword>
<dbReference type="Pfam" id="PF03060">
    <property type="entry name" value="NMO"/>
    <property type="match status" value="1"/>
</dbReference>
<evidence type="ECO:0000256" key="3">
    <source>
        <dbReference type="ARBA" id="ARBA00022575"/>
    </source>
</evidence>
<dbReference type="Gene3D" id="3.20.20.70">
    <property type="entry name" value="Aldolase class I"/>
    <property type="match status" value="1"/>
</dbReference>
<evidence type="ECO:0000256" key="1">
    <source>
        <dbReference type="ARBA" id="ARBA00001917"/>
    </source>
</evidence>
<reference evidence="11" key="1">
    <citation type="journal article" date="2019" name="Int. J. Syst. Evol. Microbiol.">
        <title>The Global Catalogue of Microorganisms (GCM) 10K type strain sequencing project: providing services to taxonomists for standard genome sequencing and annotation.</title>
        <authorList>
            <consortium name="The Broad Institute Genomics Platform"/>
            <consortium name="The Broad Institute Genome Sequencing Center for Infectious Disease"/>
            <person name="Wu L."/>
            <person name="Ma J."/>
        </authorList>
    </citation>
    <scope>NUCLEOTIDE SEQUENCE [LARGE SCALE GENOMIC DNA]</scope>
    <source>
        <strain evidence="11">CGMCC 1.9106</strain>
    </source>
</reference>
<dbReference type="GO" id="GO:0016491">
    <property type="term" value="F:oxidoreductase activity"/>
    <property type="evidence" value="ECO:0007669"/>
    <property type="project" value="UniProtKB-KW"/>
</dbReference>
<dbReference type="EMBL" id="JBHTAC010000003">
    <property type="protein sequence ID" value="MFC7241671.1"/>
    <property type="molecule type" value="Genomic_DNA"/>
</dbReference>
<comment type="similarity">
    <text evidence="2">Belongs to the nitronate monooxygenase family. NMO class I subfamily.</text>
</comment>
<evidence type="ECO:0000256" key="8">
    <source>
        <dbReference type="ARBA" id="ARBA00031155"/>
    </source>
</evidence>
<comment type="cofactor">
    <cofactor evidence="1">
        <name>FMN</name>
        <dbReference type="ChEBI" id="CHEBI:58210"/>
    </cofactor>
</comment>
<dbReference type="CDD" id="cd04730">
    <property type="entry name" value="NPD_like"/>
    <property type="match status" value="1"/>
</dbReference>
<organism evidence="10 11">
    <name type="scientific">Catellatospora aurea</name>
    <dbReference type="NCBI Taxonomy" id="1337874"/>
    <lineage>
        <taxon>Bacteria</taxon>
        <taxon>Bacillati</taxon>
        <taxon>Actinomycetota</taxon>
        <taxon>Actinomycetes</taxon>
        <taxon>Micromonosporales</taxon>
        <taxon>Micromonosporaceae</taxon>
        <taxon>Catellatospora</taxon>
    </lineage>
</organism>
<dbReference type="RefSeq" id="WP_376805126.1">
    <property type="nucleotide sequence ID" value="NZ_JBHTAC010000003.1"/>
</dbReference>
<evidence type="ECO:0000256" key="6">
    <source>
        <dbReference type="ARBA" id="ARBA00023002"/>
    </source>
</evidence>
<comment type="caution">
    <text evidence="10">The sequence shown here is derived from an EMBL/GenBank/DDBJ whole genome shotgun (WGS) entry which is preliminary data.</text>
</comment>
<keyword evidence="7" id="KW-0503">Monooxygenase</keyword>
<proteinExistence type="inferred from homology"/>
<evidence type="ECO:0000313" key="11">
    <source>
        <dbReference type="Proteomes" id="UP001596392"/>
    </source>
</evidence>
<evidence type="ECO:0000313" key="10">
    <source>
        <dbReference type="EMBL" id="MFC7241671.1"/>
    </source>
</evidence>
<evidence type="ECO:0000256" key="5">
    <source>
        <dbReference type="ARBA" id="ARBA00022643"/>
    </source>
</evidence>
<evidence type="ECO:0000256" key="9">
    <source>
        <dbReference type="ARBA" id="ARBA00049401"/>
    </source>
</evidence>
<keyword evidence="11" id="KW-1185">Reference proteome</keyword>
<evidence type="ECO:0000256" key="2">
    <source>
        <dbReference type="ARBA" id="ARBA00009881"/>
    </source>
</evidence>